<dbReference type="Proteomes" id="UP000798488">
    <property type="component" value="Unassembled WGS sequence"/>
</dbReference>
<reference evidence="1" key="1">
    <citation type="submission" date="2016-02" db="EMBL/GenBank/DDBJ databases">
        <title>Draft Genome Sequence of Sporotomaculum syntrophicum Strain FB, a Syntrophic Benzoate Degrader.</title>
        <authorList>
            <person name="Nobu M.K."/>
            <person name="Narihiro T."/>
            <person name="Qiu Y.-L."/>
            <person name="Ohashi A."/>
            <person name="Liu W.-T."/>
            <person name="Yuji S."/>
        </authorList>
    </citation>
    <scope>NUCLEOTIDE SEQUENCE</scope>
    <source>
        <strain evidence="1">FB</strain>
    </source>
</reference>
<gene>
    <name evidence="1" type="ORF">SPSYN_01943</name>
</gene>
<evidence type="ECO:0000313" key="1">
    <source>
        <dbReference type="EMBL" id="KAF1084773.1"/>
    </source>
</evidence>
<dbReference type="InterPro" id="IPR054648">
    <property type="entry name" value="TudS-rel"/>
</dbReference>
<dbReference type="AlphaFoldDB" id="A0A9D2WP52"/>
<dbReference type="NCBIfam" id="NF045597">
    <property type="entry name" value="TudS_rel_CD3072"/>
    <property type="match status" value="1"/>
</dbReference>
<name>A0A9D2WP52_9FIRM</name>
<proteinExistence type="predicted"/>
<keyword evidence="2" id="KW-1185">Reference proteome</keyword>
<dbReference type="EMBL" id="LSRS01000004">
    <property type="protein sequence ID" value="KAF1084773.1"/>
    <property type="molecule type" value="Genomic_DNA"/>
</dbReference>
<comment type="caution">
    <text evidence="1">The sequence shown here is derived from an EMBL/GenBank/DDBJ whole genome shotgun (WGS) entry which is preliminary data.</text>
</comment>
<sequence length="190" mass="20671">MVKRNKKIVLLAHCILNINAKVYGLATEPAGCKQIVSCLLEHGFGIIQLPCVEQSCFGIKRWGQVKEQLDFPAFRGKCRSLLQPILEQVLDFHKNGYDITAVIGLDGSPACGVYSTCTGNWGGEIGDGHDLPAQLASLATLPEAGVMMEVLQEMLEQAGIKVRFLAVDEQNPEMACQELIKNLVGNMASK</sequence>
<protein>
    <submittedName>
        <fullName evidence="1">Uncharacterized protein</fullName>
    </submittedName>
</protein>
<organism evidence="1 2">
    <name type="scientific">Sporotomaculum syntrophicum</name>
    <dbReference type="NCBI Taxonomy" id="182264"/>
    <lineage>
        <taxon>Bacteria</taxon>
        <taxon>Bacillati</taxon>
        <taxon>Bacillota</taxon>
        <taxon>Clostridia</taxon>
        <taxon>Eubacteriales</taxon>
        <taxon>Desulfallaceae</taxon>
        <taxon>Sporotomaculum</taxon>
    </lineage>
</organism>
<accession>A0A9D2WP52</accession>
<evidence type="ECO:0000313" key="2">
    <source>
        <dbReference type="Proteomes" id="UP000798488"/>
    </source>
</evidence>